<dbReference type="AlphaFoldDB" id="A0A085NMV8"/>
<name>A0A085NMV8_9BILA</name>
<accession>A0A085NMV8</accession>
<dbReference type="Proteomes" id="UP000030758">
    <property type="component" value="Unassembled WGS sequence"/>
</dbReference>
<gene>
    <name evidence="1" type="ORF">M514_01243</name>
</gene>
<sequence>MVKRIQTKIEQEDGNNMKFLQLLVYGSKTGVPIFQQKREEVRANRDFHQRKLGSIWELAALEFHVGMPLTHIVCLKP</sequence>
<protein>
    <submittedName>
        <fullName evidence="1">Uncharacterized protein</fullName>
    </submittedName>
</protein>
<dbReference type="EMBL" id="KL367485">
    <property type="protein sequence ID" value="KFD70804.1"/>
    <property type="molecule type" value="Genomic_DNA"/>
</dbReference>
<proteinExistence type="predicted"/>
<organism evidence="1">
    <name type="scientific">Trichuris suis</name>
    <name type="common">pig whipworm</name>
    <dbReference type="NCBI Taxonomy" id="68888"/>
    <lineage>
        <taxon>Eukaryota</taxon>
        <taxon>Metazoa</taxon>
        <taxon>Ecdysozoa</taxon>
        <taxon>Nematoda</taxon>
        <taxon>Enoplea</taxon>
        <taxon>Dorylaimia</taxon>
        <taxon>Trichinellida</taxon>
        <taxon>Trichuridae</taxon>
        <taxon>Trichuris</taxon>
    </lineage>
</organism>
<reference evidence="1" key="1">
    <citation type="journal article" date="2014" name="Nat. Genet.">
        <title>Genome and transcriptome of the porcine whipworm Trichuris suis.</title>
        <authorList>
            <person name="Jex A.R."/>
            <person name="Nejsum P."/>
            <person name="Schwarz E.M."/>
            <person name="Hu L."/>
            <person name="Young N.D."/>
            <person name="Hall R.S."/>
            <person name="Korhonen P.K."/>
            <person name="Liao S."/>
            <person name="Thamsborg S."/>
            <person name="Xia J."/>
            <person name="Xu P."/>
            <person name="Wang S."/>
            <person name="Scheerlinck J.P."/>
            <person name="Hofmann A."/>
            <person name="Sternberg P.W."/>
            <person name="Wang J."/>
            <person name="Gasser R.B."/>
        </authorList>
    </citation>
    <scope>NUCLEOTIDE SEQUENCE [LARGE SCALE GENOMIC DNA]</scope>
    <source>
        <strain evidence="1">DCEP-RM93F</strain>
    </source>
</reference>
<evidence type="ECO:0000313" key="1">
    <source>
        <dbReference type="EMBL" id="KFD70804.1"/>
    </source>
</evidence>